<evidence type="ECO:0000313" key="2">
    <source>
        <dbReference type="Proteomes" id="UP000296355"/>
    </source>
</evidence>
<protein>
    <submittedName>
        <fullName evidence="1">Uncharacterized protein</fullName>
    </submittedName>
</protein>
<dbReference type="KEGG" id="vg:65099494"/>
<organism evidence="1 2">
    <name type="scientific">phocid gammaherpesvirus 3</name>
    <dbReference type="NCBI Taxonomy" id="2560643"/>
    <lineage>
        <taxon>Viruses</taxon>
        <taxon>Duplodnaviria</taxon>
        <taxon>Heunggongvirae</taxon>
        <taxon>Peploviricota</taxon>
        <taxon>Herviviricetes</taxon>
        <taxon>Herpesvirales</taxon>
        <taxon>Orthoherpesviridae</taxon>
        <taxon>Gammaherpesvirinae</taxon>
        <taxon>Percavirus</taxon>
        <taxon>Percavirus phocidgamma3</taxon>
    </lineage>
</organism>
<dbReference type="Pfam" id="PF04793">
    <property type="entry name" value="Herpes_BBRF1"/>
    <property type="match status" value="1"/>
</dbReference>
<sequence>MSVTDEVRGMITFFQQLKNYYIFPKNVVLCKYNSISSGLYESPLYRKQLLGIQKNIFLVKICDVLIRNKQNEHEIVHTLLYKVNAAMLELEKQVRQGYLRVQILALRQKNISEATQQLLFVLRDVKREKYPHENFIENLFVNPSHYLKWCESVLTGLKPHMKTDTLYSLTGKNEVFSLSFFNNLSKKLYRAENYVNEPDMDVNFNIVYNQVVLWTAASKLYENVIKMECIDEHITDMCLLLENKMQNLIATHTKNTVLPHYELHIKNIMSKVSCLNYTSTTENTAEILSLLQQWQSMLQNSQEIK</sequence>
<evidence type="ECO:0000313" key="1">
    <source>
        <dbReference type="EMBL" id="AJG42973.1"/>
    </source>
</evidence>
<dbReference type="GeneID" id="65099494"/>
<dbReference type="InterPro" id="IPR006878">
    <property type="entry name" value="Herpes_BBRF1"/>
</dbReference>
<name>A0A0R5YYD6_9GAMA</name>
<dbReference type="Proteomes" id="UP000296355">
    <property type="component" value="Segment"/>
</dbReference>
<reference evidence="1" key="1">
    <citation type="submission" date="2014-11" db="EMBL/GenBank/DDBJ databases">
        <title>Gammaherpesviruses are widespread among seal species in Canada.</title>
        <authorList>
            <person name="Bellehumeur C."/>
            <person name="Nielsen O."/>
            <person name="Measures L."/>
            <person name="Harwood L."/>
            <person name="Boyle B."/>
            <person name="Gagnon C.A."/>
        </authorList>
    </citation>
    <scope>NUCLEOTIDE SEQUENCE [LARGE SCALE GENOMIC DNA]</scope>
    <source>
        <strain evidence="1">FMV04-1493874</strain>
    </source>
</reference>
<keyword evidence="2" id="KW-1185">Reference proteome</keyword>
<dbReference type="EMBL" id="KP136799">
    <property type="protein sequence ID" value="AJG42973.1"/>
    <property type="molecule type" value="Genomic_DNA"/>
</dbReference>
<proteinExistence type="predicted"/>
<accession>A0A0R5YYD6</accession>
<dbReference type="RefSeq" id="YP_010084504.1">
    <property type="nucleotide sequence ID" value="NC_055139.1"/>
</dbReference>